<dbReference type="RefSeq" id="WP_111395154.1">
    <property type="nucleotide sequence ID" value="NZ_QKTX01000031.1"/>
</dbReference>
<comment type="caution">
    <text evidence="2">The sequence shown here is derived from an EMBL/GenBank/DDBJ whole genome shotgun (WGS) entry which is preliminary data.</text>
</comment>
<sequence length="487" mass="57651">MEEPETIKVFISYSQTNSNHQDWTIRLANRLRHDGVDVVLDKWDLKPGHDLHKFMESMVSDVAIKKVLIICDKTYVDKANDRRGGVGTETEIITPGIYKASDQEKFIPIVTEKDEDGTPILPVYLKTRLYFDLSDESSFENNYEELLRNLFNRPSISKPALGNPPKYLFQDAVNTFKTSFLVNRLDNQMERNPDRLNGLIQEFLDCVFEEMNQFEIVSSGSYRSDAGKALVNFSNQYTPIRNDFILFFQKLIRSQLNFDFDIIISFFEKMTTLLNSKGNGSHYAYQYEGFLLPIHEFFLYLVALGLKYRSYEFIENLFSALYFTRDRENYQNEGRDYTYFISRSIEDLTQYYVHIEQQRYTSPLGHLFTSRLMKEVSKQELVEADLLCHYIAVLKKKYWFPYLYIYFEQGNYREVGRIEILYRMISRKHLEKVKRVFGFETIESFKQRLIELKSNPDRNQQFGFSDRWDRILAIFQVIDPDKIGSQN</sequence>
<dbReference type="OrthoDB" id="5149141at2"/>
<name>A0A326RJM3_9BACT</name>
<evidence type="ECO:0000259" key="1">
    <source>
        <dbReference type="PROSITE" id="PS51534"/>
    </source>
</evidence>
<dbReference type="SUPFAM" id="SSF52200">
    <property type="entry name" value="Toll/Interleukin receptor TIR domain"/>
    <property type="match status" value="1"/>
</dbReference>
<proteinExistence type="predicted"/>
<reference evidence="2 3" key="1">
    <citation type="submission" date="2018-06" db="EMBL/GenBank/DDBJ databases">
        <title>Genomic Encyclopedia of Archaeal and Bacterial Type Strains, Phase II (KMG-II): from individual species to whole genera.</title>
        <authorList>
            <person name="Goeker M."/>
        </authorList>
    </citation>
    <scope>NUCLEOTIDE SEQUENCE [LARGE SCALE GENOMIC DNA]</scope>
    <source>
        <strain evidence="2 3">T4</strain>
    </source>
</reference>
<dbReference type="Gene3D" id="3.40.50.10140">
    <property type="entry name" value="Toll/interleukin-1 receptor homology (TIR) domain"/>
    <property type="match status" value="1"/>
</dbReference>
<dbReference type="InterPro" id="IPR035897">
    <property type="entry name" value="Toll_tir_struct_dom_sf"/>
</dbReference>
<evidence type="ECO:0000313" key="2">
    <source>
        <dbReference type="EMBL" id="PZV75496.1"/>
    </source>
</evidence>
<evidence type="ECO:0000313" key="3">
    <source>
        <dbReference type="Proteomes" id="UP000248917"/>
    </source>
</evidence>
<dbReference type="AlphaFoldDB" id="A0A326RJM3"/>
<keyword evidence="3" id="KW-1185">Reference proteome</keyword>
<dbReference type="PROSITE" id="PS51534">
    <property type="entry name" value="SEFIR"/>
    <property type="match status" value="1"/>
</dbReference>
<dbReference type="EMBL" id="QKTX01000031">
    <property type="protein sequence ID" value="PZV75496.1"/>
    <property type="molecule type" value="Genomic_DNA"/>
</dbReference>
<dbReference type="InterPro" id="IPR000157">
    <property type="entry name" value="TIR_dom"/>
</dbReference>
<dbReference type="GO" id="GO:0007165">
    <property type="term" value="P:signal transduction"/>
    <property type="evidence" value="ECO:0007669"/>
    <property type="project" value="InterPro"/>
</dbReference>
<gene>
    <name evidence="2" type="ORF">CLV31_1319</name>
</gene>
<dbReference type="InterPro" id="IPR013568">
    <property type="entry name" value="SEFIR_dom"/>
</dbReference>
<feature type="domain" description="SEFIR" evidence="1">
    <location>
        <begin position="6"/>
        <end position="142"/>
    </location>
</feature>
<accession>A0A326RJM3</accession>
<dbReference type="Proteomes" id="UP000248917">
    <property type="component" value="Unassembled WGS sequence"/>
</dbReference>
<organism evidence="2 3">
    <name type="scientific">Algoriphagus aquaeductus</name>
    <dbReference type="NCBI Taxonomy" id="475299"/>
    <lineage>
        <taxon>Bacteria</taxon>
        <taxon>Pseudomonadati</taxon>
        <taxon>Bacteroidota</taxon>
        <taxon>Cytophagia</taxon>
        <taxon>Cytophagales</taxon>
        <taxon>Cyclobacteriaceae</taxon>
        <taxon>Algoriphagus</taxon>
    </lineage>
</organism>
<protein>
    <submittedName>
        <fullName evidence="2">SEFIR domain-containing protein</fullName>
    </submittedName>
</protein>
<dbReference type="Pfam" id="PF13676">
    <property type="entry name" value="TIR_2"/>
    <property type="match status" value="1"/>
</dbReference>